<sequence>DTILGFGVDVACEDLSASSQALCLSRCSRCRVVRSLSVLPHSAREVLGGRVRRMLGSSVVRVLWDLGCGCDVIGGGKGAGACTSGWAITRAVWVT</sequence>
<accession>A0A915J1Y3</accession>
<dbReference type="Proteomes" id="UP000887565">
    <property type="component" value="Unplaced"/>
</dbReference>
<evidence type="ECO:0000313" key="2">
    <source>
        <dbReference type="WBParaSite" id="nRc.2.0.1.t19707-RA"/>
    </source>
</evidence>
<proteinExistence type="predicted"/>
<name>A0A915J1Y3_ROMCU</name>
<keyword evidence="1" id="KW-1185">Reference proteome</keyword>
<reference evidence="2" key="1">
    <citation type="submission" date="2022-11" db="UniProtKB">
        <authorList>
            <consortium name="WormBaseParasite"/>
        </authorList>
    </citation>
    <scope>IDENTIFICATION</scope>
</reference>
<dbReference type="AlphaFoldDB" id="A0A915J1Y3"/>
<protein>
    <submittedName>
        <fullName evidence="2">Uncharacterized protein</fullName>
    </submittedName>
</protein>
<dbReference type="WBParaSite" id="nRc.2.0.1.t19707-RA">
    <property type="protein sequence ID" value="nRc.2.0.1.t19707-RA"/>
    <property type="gene ID" value="nRc.2.0.1.g19707"/>
</dbReference>
<organism evidence="1 2">
    <name type="scientific">Romanomermis culicivorax</name>
    <name type="common">Nematode worm</name>
    <dbReference type="NCBI Taxonomy" id="13658"/>
    <lineage>
        <taxon>Eukaryota</taxon>
        <taxon>Metazoa</taxon>
        <taxon>Ecdysozoa</taxon>
        <taxon>Nematoda</taxon>
        <taxon>Enoplea</taxon>
        <taxon>Dorylaimia</taxon>
        <taxon>Mermithida</taxon>
        <taxon>Mermithoidea</taxon>
        <taxon>Mermithidae</taxon>
        <taxon>Romanomermis</taxon>
    </lineage>
</organism>
<evidence type="ECO:0000313" key="1">
    <source>
        <dbReference type="Proteomes" id="UP000887565"/>
    </source>
</evidence>